<reference evidence="14" key="1">
    <citation type="submission" date="2019-06" db="EMBL/GenBank/DDBJ databases">
        <authorList>
            <consortium name="Wellcome Sanger Institute Data Sharing"/>
        </authorList>
    </citation>
    <scope>NUCLEOTIDE SEQUENCE [LARGE SCALE GENOMIC DNA]</scope>
</reference>
<feature type="compositionally biased region" description="Acidic residues" evidence="11">
    <location>
        <begin position="61"/>
        <end position="70"/>
    </location>
</feature>
<dbReference type="SUPFAM" id="SSF50729">
    <property type="entry name" value="PH domain-like"/>
    <property type="match status" value="1"/>
</dbReference>
<keyword evidence="6" id="KW-0075">B-cell activation</keyword>
<evidence type="ECO:0000256" key="7">
    <source>
        <dbReference type="ARBA" id="ARBA00039671"/>
    </source>
</evidence>
<dbReference type="PANTHER" id="PTHR15129:SF2">
    <property type="entry name" value="SRC KINASE-ASSOCIATED PHOSPHOPROTEIN 2"/>
    <property type="match status" value="1"/>
</dbReference>
<feature type="compositionally biased region" description="Basic and acidic residues" evidence="11">
    <location>
        <begin position="50"/>
        <end position="60"/>
    </location>
</feature>
<dbReference type="FunFam" id="2.30.29.30:FF:000194">
    <property type="entry name" value="Putative src kinase-associated phosphoprotein 2"/>
    <property type="match status" value="1"/>
</dbReference>
<keyword evidence="15" id="KW-1185">Reference proteome</keyword>
<evidence type="ECO:0000256" key="9">
    <source>
        <dbReference type="ARBA" id="ARBA00055879"/>
    </source>
</evidence>
<comment type="function">
    <text evidence="9">May be involved in B-cell and macrophage adhesion processes. May play a role in src signaling pathway.</text>
</comment>
<dbReference type="InterPro" id="IPR001849">
    <property type="entry name" value="PH_domain"/>
</dbReference>
<dbReference type="SMART" id="SM00233">
    <property type="entry name" value="PH"/>
    <property type="match status" value="1"/>
</dbReference>
<evidence type="ECO:0000256" key="10">
    <source>
        <dbReference type="PROSITE-ProRule" id="PRU00192"/>
    </source>
</evidence>
<dbReference type="PRINTS" id="PR00452">
    <property type="entry name" value="SH3DOMAIN"/>
</dbReference>
<dbReference type="PROSITE" id="PS50003">
    <property type="entry name" value="PH_DOMAIN"/>
    <property type="match status" value="1"/>
</dbReference>
<dbReference type="InParanoid" id="A0A667ZWX2"/>
<dbReference type="CTD" id="8935"/>
<dbReference type="GeneTree" id="ENSGT00390000017856"/>
<dbReference type="Gene3D" id="6.10.250.220">
    <property type="match status" value="1"/>
</dbReference>
<reference evidence="14" key="3">
    <citation type="submission" date="2025-09" db="UniProtKB">
        <authorList>
            <consortium name="Ensembl"/>
        </authorList>
    </citation>
    <scope>IDENTIFICATION</scope>
</reference>
<evidence type="ECO:0000256" key="1">
    <source>
        <dbReference type="ARBA" id="ARBA00004496"/>
    </source>
</evidence>
<organism evidence="14 15">
    <name type="scientific">Myripristis murdjan</name>
    <name type="common">pinecone soldierfish</name>
    <dbReference type="NCBI Taxonomy" id="586833"/>
    <lineage>
        <taxon>Eukaryota</taxon>
        <taxon>Metazoa</taxon>
        <taxon>Chordata</taxon>
        <taxon>Craniata</taxon>
        <taxon>Vertebrata</taxon>
        <taxon>Euteleostomi</taxon>
        <taxon>Actinopterygii</taxon>
        <taxon>Neopterygii</taxon>
        <taxon>Teleostei</taxon>
        <taxon>Neoteleostei</taxon>
        <taxon>Acanthomorphata</taxon>
        <taxon>Holocentriformes</taxon>
        <taxon>Holocentridae</taxon>
        <taxon>Myripristis</taxon>
    </lineage>
</organism>
<dbReference type="SUPFAM" id="SSF50044">
    <property type="entry name" value="SH3-domain"/>
    <property type="match status" value="1"/>
</dbReference>
<keyword evidence="5" id="KW-0597">Phosphoprotein</keyword>
<dbReference type="Ensembl" id="ENSMMDT00005044244.1">
    <property type="protein sequence ID" value="ENSMMDP00005043368.1"/>
    <property type="gene ID" value="ENSMMDG00005019954.1"/>
</dbReference>
<comment type="subcellular location">
    <subcellularLocation>
        <location evidence="1">Cytoplasm</location>
    </subcellularLocation>
</comment>
<protein>
    <recommendedName>
        <fullName evidence="7">Src kinase-associated phosphoprotein 2</fullName>
    </recommendedName>
    <alternativeName>
        <fullName evidence="8">Src family-associated phosphoprotein 2</fullName>
    </alternativeName>
</protein>
<dbReference type="GO" id="GO:0005737">
    <property type="term" value="C:cytoplasm"/>
    <property type="evidence" value="ECO:0007669"/>
    <property type="project" value="UniProtKB-SubCell"/>
</dbReference>
<sequence>MRAIPEELTTLISDLEAFLSEGLKGESLSKKAKEKREAFIKRIKEIKSGYPQDFKDKSGEDSDDEEEVDSNNDGGSLHSERTDKDEEACEGAQQSPPVAAQDLVSVFKAGYLEKRRKDHSFFGTEWQKRWCALSSNIFYYYGSEKDKQQKGEFAIDGYNVKMNNTLRKDSKKDCCFEISAPDKRVYQFCASSPKEAEEWVKQIDFVLKDMTGIIPEEDYEEQEMYDDVGPTTAESAPIDEDIYEELPEEELPTPPKPRPKVEPSSKPAPPAAVNKKSTDYSNYYQGLWDCTGDHPDELSFKRGDAIYILSKEYQSFGWWVGELKGTIGIVPKDYLMELYAL</sequence>
<keyword evidence="4" id="KW-0963">Cytoplasm</keyword>
<evidence type="ECO:0000313" key="14">
    <source>
        <dbReference type="Ensembl" id="ENSMMDP00005043368.1"/>
    </source>
</evidence>
<dbReference type="GO" id="GO:0005886">
    <property type="term" value="C:plasma membrane"/>
    <property type="evidence" value="ECO:0007669"/>
    <property type="project" value="TreeGrafter"/>
</dbReference>
<accession>A0A667ZWX2</accession>
<dbReference type="PROSITE" id="PS50002">
    <property type="entry name" value="SH3"/>
    <property type="match status" value="1"/>
</dbReference>
<name>A0A667ZWX2_9TELE</name>
<dbReference type="Gene3D" id="2.30.30.40">
    <property type="entry name" value="SH3 Domains"/>
    <property type="match status" value="1"/>
</dbReference>
<evidence type="ECO:0000256" key="6">
    <source>
        <dbReference type="ARBA" id="ARBA00022936"/>
    </source>
</evidence>
<dbReference type="InterPro" id="IPR036028">
    <property type="entry name" value="SH3-like_dom_sf"/>
</dbReference>
<dbReference type="GO" id="GO:0042113">
    <property type="term" value="P:B cell activation"/>
    <property type="evidence" value="ECO:0007669"/>
    <property type="project" value="UniProtKB-KW"/>
</dbReference>
<dbReference type="Proteomes" id="UP000472263">
    <property type="component" value="Chromosome 16"/>
</dbReference>
<evidence type="ECO:0000259" key="13">
    <source>
        <dbReference type="PROSITE" id="PS50003"/>
    </source>
</evidence>
<dbReference type="Pfam" id="PF00169">
    <property type="entry name" value="PH"/>
    <property type="match status" value="1"/>
</dbReference>
<feature type="domain" description="SH3" evidence="12">
    <location>
        <begin position="279"/>
        <end position="340"/>
    </location>
</feature>
<dbReference type="GeneID" id="115373248"/>
<dbReference type="RefSeq" id="XP_029927397.1">
    <property type="nucleotide sequence ID" value="XM_030071537.1"/>
</dbReference>
<dbReference type="SMART" id="SM00326">
    <property type="entry name" value="SH3"/>
    <property type="match status" value="1"/>
</dbReference>
<feature type="region of interest" description="Disordered" evidence="11">
    <location>
        <begin position="50"/>
        <end position="96"/>
    </location>
</feature>
<dbReference type="Gene3D" id="2.30.29.30">
    <property type="entry name" value="Pleckstrin-homology domain (PH domain)/Phosphotyrosine-binding domain (PTB)"/>
    <property type="match status" value="1"/>
</dbReference>
<dbReference type="InterPro" id="IPR001452">
    <property type="entry name" value="SH3_domain"/>
</dbReference>
<dbReference type="FunCoup" id="A0A667ZWX2">
    <property type="interactions" value="793"/>
</dbReference>
<gene>
    <name evidence="14" type="primary">SKAP2</name>
    <name evidence="14" type="synonym">skap2</name>
</gene>
<evidence type="ECO:0000256" key="2">
    <source>
        <dbReference type="ARBA" id="ARBA00005864"/>
    </source>
</evidence>
<evidence type="ECO:0000256" key="5">
    <source>
        <dbReference type="ARBA" id="ARBA00022553"/>
    </source>
</evidence>
<proteinExistence type="inferred from homology"/>
<dbReference type="InterPro" id="IPR037781">
    <property type="entry name" value="SKAP_fam"/>
</dbReference>
<dbReference type="Pfam" id="PF00018">
    <property type="entry name" value="SH3_1"/>
    <property type="match status" value="1"/>
</dbReference>
<feature type="domain" description="PH" evidence="13">
    <location>
        <begin position="105"/>
        <end position="208"/>
    </location>
</feature>
<evidence type="ECO:0000256" key="4">
    <source>
        <dbReference type="ARBA" id="ARBA00022490"/>
    </source>
</evidence>
<keyword evidence="3 10" id="KW-0728">SH3 domain</keyword>
<evidence type="ECO:0000256" key="3">
    <source>
        <dbReference type="ARBA" id="ARBA00022443"/>
    </source>
</evidence>
<evidence type="ECO:0000259" key="12">
    <source>
        <dbReference type="PROSITE" id="PS50002"/>
    </source>
</evidence>
<dbReference type="InterPro" id="IPR011993">
    <property type="entry name" value="PH-like_dom_sf"/>
</dbReference>
<comment type="similarity">
    <text evidence="2">Belongs to the SKAP family.</text>
</comment>
<evidence type="ECO:0000313" key="15">
    <source>
        <dbReference type="Proteomes" id="UP000472263"/>
    </source>
</evidence>
<evidence type="ECO:0000256" key="11">
    <source>
        <dbReference type="SAM" id="MobiDB-lite"/>
    </source>
</evidence>
<reference evidence="14" key="2">
    <citation type="submission" date="2025-08" db="UniProtKB">
        <authorList>
            <consortium name="Ensembl"/>
        </authorList>
    </citation>
    <scope>IDENTIFICATION</scope>
</reference>
<evidence type="ECO:0000256" key="8">
    <source>
        <dbReference type="ARBA" id="ARBA00041593"/>
    </source>
</evidence>
<dbReference type="PANTHER" id="PTHR15129">
    <property type="entry name" value="SRC-ASSOCIATED ADAPTOR PROTEIN"/>
    <property type="match status" value="1"/>
</dbReference>
<dbReference type="AlphaFoldDB" id="A0A667ZWX2"/>
<dbReference type="FunFam" id="2.30.30.40:FF:000097">
    <property type="entry name" value="Putative src kinase-associated phosphoprotein 2"/>
    <property type="match status" value="1"/>
</dbReference>
<feature type="region of interest" description="Disordered" evidence="11">
    <location>
        <begin position="246"/>
        <end position="276"/>
    </location>
</feature>